<keyword evidence="2" id="KW-1185">Reference proteome</keyword>
<dbReference type="Proteomes" id="UP000076532">
    <property type="component" value="Unassembled WGS sequence"/>
</dbReference>
<evidence type="ECO:0000313" key="2">
    <source>
        <dbReference type="Proteomes" id="UP000076532"/>
    </source>
</evidence>
<gene>
    <name evidence="1" type="ORF">FIBSPDRAFT_863587</name>
</gene>
<evidence type="ECO:0000313" key="1">
    <source>
        <dbReference type="EMBL" id="KZP18564.1"/>
    </source>
</evidence>
<sequence length="160" mass="17772">MTLSAQSRAPSCGFCLLQRKNHKVNGISHRQTNLRLHSPRLPLCILVHAIAFLPLLASYHPAKVCKYLHAVQYGSTSECSVRRFVSQWTRPSASCISPKAARRATPQPKRSSGSLTFSVTYNRIGSDLNIIDACQRLSPLSQIVPKFQQVPSSSKFPGRR</sequence>
<accession>A0A166H7F6</accession>
<organism evidence="1 2">
    <name type="scientific">Athelia psychrophila</name>
    <dbReference type="NCBI Taxonomy" id="1759441"/>
    <lineage>
        <taxon>Eukaryota</taxon>
        <taxon>Fungi</taxon>
        <taxon>Dikarya</taxon>
        <taxon>Basidiomycota</taxon>
        <taxon>Agaricomycotina</taxon>
        <taxon>Agaricomycetes</taxon>
        <taxon>Agaricomycetidae</taxon>
        <taxon>Atheliales</taxon>
        <taxon>Atheliaceae</taxon>
        <taxon>Athelia</taxon>
    </lineage>
</organism>
<name>A0A166H7F6_9AGAM</name>
<proteinExistence type="predicted"/>
<protein>
    <submittedName>
        <fullName evidence="1">Uncharacterized protein</fullName>
    </submittedName>
</protein>
<dbReference type="EMBL" id="KV417571">
    <property type="protein sequence ID" value="KZP18564.1"/>
    <property type="molecule type" value="Genomic_DNA"/>
</dbReference>
<dbReference type="AlphaFoldDB" id="A0A166H7F6"/>
<reference evidence="1 2" key="1">
    <citation type="journal article" date="2016" name="Mol. Biol. Evol.">
        <title>Comparative Genomics of Early-Diverging Mushroom-Forming Fungi Provides Insights into the Origins of Lignocellulose Decay Capabilities.</title>
        <authorList>
            <person name="Nagy L.G."/>
            <person name="Riley R."/>
            <person name="Tritt A."/>
            <person name="Adam C."/>
            <person name="Daum C."/>
            <person name="Floudas D."/>
            <person name="Sun H."/>
            <person name="Yadav J.S."/>
            <person name="Pangilinan J."/>
            <person name="Larsson K.H."/>
            <person name="Matsuura K."/>
            <person name="Barry K."/>
            <person name="Labutti K."/>
            <person name="Kuo R."/>
            <person name="Ohm R.A."/>
            <person name="Bhattacharya S.S."/>
            <person name="Shirouzu T."/>
            <person name="Yoshinaga Y."/>
            <person name="Martin F.M."/>
            <person name="Grigoriev I.V."/>
            <person name="Hibbett D.S."/>
        </authorList>
    </citation>
    <scope>NUCLEOTIDE SEQUENCE [LARGE SCALE GENOMIC DNA]</scope>
    <source>
        <strain evidence="1 2">CBS 109695</strain>
    </source>
</reference>